<comment type="caution">
    <text evidence="3">The sequence shown here is derived from an EMBL/GenBank/DDBJ whole genome shotgun (WGS) entry which is preliminary data.</text>
</comment>
<dbReference type="EMBL" id="JAQQWI010000010">
    <property type="protein sequence ID" value="KAK8018834.1"/>
    <property type="molecule type" value="Genomic_DNA"/>
</dbReference>
<name>A0ABR1RV43_9PEZI</name>
<keyword evidence="4" id="KW-1185">Reference proteome</keyword>
<dbReference type="Gene3D" id="3.40.50.10190">
    <property type="entry name" value="BRCT domain"/>
    <property type="match status" value="1"/>
</dbReference>
<feature type="compositionally biased region" description="Basic and acidic residues" evidence="1">
    <location>
        <begin position="130"/>
        <end position="145"/>
    </location>
</feature>
<feature type="region of interest" description="Disordered" evidence="1">
    <location>
        <begin position="276"/>
        <end position="325"/>
    </location>
</feature>
<feature type="compositionally biased region" description="Acidic residues" evidence="1">
    <location>
        <begin position="146"/>
        <end position="169"/>
    </location>
</feature>
<dbReference type="InterPro" id="IPR036420">
    <property type="entry name" value="BRCT_dom_sf"/>
</dbReference>
<feature type="compositionally biased region" description="Acidic residues" evidence="1">
    <location>
        <begin position="118"/>
        <end position="129"/>
    </location>
</feature>
<evidence type="ECO:0000313" key="4">
    <source>
        <dbReference type="Proteomes" id="UP001396898"/>
    </source>
</evidence>
<dbReference type="InterPro" id="IPR001357">
    <property type="entry name" value="BRCT_dom"/>
</dbReference>
<dbReference type="SMART" id="SM00292">
    <property type="entry name" value="BRCT"/>
    <property type="match status" value="1"/>
</dbReference>
<evidence type="ECO:0000259" key="2">
    <source>
        <dbReference type="SMART" id="SM00292"/>
    </source>
</evidence>
<accession>A0ABR1RV43</accession>
<evidence type="ECO:0000313" key="3">
    <source>
        <dbReference type="EMBL" id="KAK8018834.1"/>
    </source>
</evidence>
<gene>
    <name evidence="3" type="ORF">PG991_008024</name>
</gene>
<proteinExistence type="predicted"/>
<sequence>MSSAEGASAPLYVVTSSIWDHEQMAESLQQPEVYHDLDTANESAKLMMNRYSEKLKLPKGTKNWNSHHHSGSDGSYFGVLAGGSNGHIGARVKVFKTAASGDAVTGASSNEVAMKAEGEEEMVKDEEDSDTKIEAEDAEETTKIEGEEEAAQVQDDEEVAKAEEDDEQEEEKKPVRRAKMKKTAVIPATHRKKIPEGLPDCLKDLKLLFTGTFETMDRKTSIATAIKYGGQVVSKLEDTNYIVLGTRAGPKKLQEINEKELDTISEEEFFQILEKGVPKEKRDRMAAQQAADDKEEPKEESEEEKPVMKRKGAAASASNRKRTKK</sequence>
<reference evidence="3 4" key="1">
    <citation type="submission" date="2023-01" db="EMBL/GenBank/DDBJ databases">
        <title>Analysis of 21 Apiospora genomes using comparative genomics revels a genus with tremendous synthesis potential of carbohydrate active enzymes and secondary metabolites.</title>
        <authorList>
            <person name="Sorensen T."/>
        </authorList>
    </citation>
    <scope>NUCLEOTIDE SEQUENCE [LARGE SCALE GENOMIC DNA]</scope>
    <source>
        <strain evidence="3 4">CBS 20057</strain>
    </source>
</reference>
<feature type="domain" description="BRCT" evidence="2">
    <location>
        <begin position="199"/>
        <end position="276"/>
    </location>
</feature>
<dbReference type="Pfam" id="PF00533">
    <property type="entry name" value="BRCT"/>
    <property type="match status" value="1"/>
</dbReference>
<protein>
    <submittedName>
        <fullName evidence="3">RFC1-like protein</fullName>
    </submittedName>
</protein>
<evidence type="ECO:0000256" key="1">
    <source>
        <dbReference type="SAM" id="MobiDB-lite"/>
    </source>
</evidence>
<feature type="region of interest" description="Disordered" evidence="1">
    <location>
        <begin position="115"/>
        <end position="182"/>
    </location>
</feature>
<organism evidence="3 4">
    <name type="scientific">Apiospora marii</name>
    <dbReference type="NCBI Taxonomy" id="335849"/>
    <lineage>
        <taxon>Eukaryota</taxon>
        <taxon>Fungi</taxon>
        <taxon>Dikarya</taxon>
        <taxon>Ascomycota</taxon>
        <taxon>Pezizomycotina</taxon>
        <taxon>Sordariomycetes</taxon>
        <taxon>Xylariomycetidae</taxon>
        <taxon>Amphisphaeriales</taxon>
        <taxon>Apiosporaceae</taxon>
        <taxon>Apiospora</taxon>
    </lineage>
</organism>
<dbReference type="Proteomes" id="UP001396898">
    <property type="component" value="Unassembled WGS sequence"/>
</dbReference>
<feature type="compositionally biased region" description="Basic and acidic residues" evidence="1">
    <location>
        <begin position="276"/>
        <end position="297"/>
    </location>
</feature>
<dbReference type="SUPFAM" id="SSF52113">
    <property type="entry name" value="BRCT domain"/>
    <property type="match status" value="1"/>
</dbReference>